<dbReference type="EMBL" id="BJNH01000061">
    <property type="protein sequence ID" value="GEC27756.1"/>
    <property type="molecule type" value="Genomic_DNA"/>
</dbReference>
<proteinExistence type="predicted"/>
<sequence>MPDRIRTQGESADQDAHLLARLDLQVGQLSAVDAQPPHPGGDLLGLGESAAHRQEIEDGARDSGHEGLLNGAGCRTRRAVDAAVRGGRVAPRPATTATVAAAEYCDRIARTARKGN</sequence>
<name>A0ABQ0S4A7_9PSEU</name>
<gene>
    <name evidence="2" type="ORF">PSA01_47850</name>
</gene>
<evidence type="ECO:0000313" key="3">
    <source>
        <dbReference type="Proteomes" id="UP000320693"/>
    </source>
</evidence>
<feature type="compositionally biased region" description="Basic and acidic residues" evidence="1">
    <location>
        <begin position="50"/>
        <end position="65"/>
    </location>
</feature>
<evidence type="ECO:0000256" key="1">
    <source>
        <dbReference type="SAM" id="MobiDB-lite"/>
    </source>
</evidence>
<comment type="caution">
    <text evidence="2">The sequence shown here is derived from an EMBL/GenBank/DDBJ whole genome shotgun (WGS) entry which is preliminary data.</text>
</comment>
<feature type="region of interest" description="Disordered" evidence="1">
    <location>
        <begin position="32"/>
        <end position="71"/>
    </location>
</feature>
<keyword evidence="3" id="KW-1185">Reference proteome</keyword>
<protein>
    <submittedName>
        <fullName evidence="2">Uncharacterized protein</fullName>
    </submittedName>
</protein>
<evidence type="ECO:0000313" key="2">
    <source>
        <dbReference type="EMBL" id="GEC27756.1"/>
    </source>
</evidence>
<accession>A0ABQ0S4A7</accession>
<organism evidence="2 3">
    <name type="scientific">Pseudonocardia saturnea</name>
    <dbReference type="NCBI Taxonomy" id="33909"/>
    <lineage>
        <taxon>Bacteria</taxon>
        <taxon>Bacillati</taxon>
        <taxon>Actinomycetota</taxon>
        <taxon>Actinomycetes</taxon>
        <taxon>Pseudonocardiales</taxon>
        <taxon>Pseudonocardiaceae</taxon>
        <taxon>Pseudonocardia</taxon>
    </lineage>
</organism>
<reference evidence="2 3" key="1">
    <citation type="submission" date="2019-06" db="EMBL/GenBank/DDBJ databases">
        <title>Whole genome shotgun sequence of Pseudonocardia saturnea NBRC 14499.</title>
        <authorList>
            <person name="Hosoyama A."/>
            <person name="Uohara A."/>
            <person name="Ohji S."/>
            <person name="Ichikawa N."/>
        </authorList>
    </citation>
    <scope>NUCLEOTIDE SEQUENCE [LARGE SCALE GENOMIC DNA]</scope>
    <source>
        <strain evidence="2 3">NBRC 14499</strain>
    </source>
</reference>
<dbReference type="Proteomes" id="UP000320693">
    <property type="component" value="Unassembled WGS sequence"/>
</dbReference>